<name>A0A9W9ZJJ7_9CNID</name>
<accession>A0A9W9ZJJ7</accession>
<protein>
    <submittedName>
        <fullName evidence="2">Uncharacterized protein</fullName>
    </submittedName>
</protein>
<organism evidence="2 3">
    <name type="scientific">Desmophyllum pertusum</name>
    <dbReference type="NCBI Taxonomy" id="174260"/>
    <lineage>
        <taxon>Eukaryota</taxon>
        <taxon>Metazoa</taxon>
        <taxon>Cnidaria</taxon>
        <taxon>Anthozoa</taxon>
        <taxon>Hexacorallia</taxon>
        <taxon>Scleractinia</taxon>
        <taxon>Caryophylliina</taxon>
        <taxon>Caryophylliidae</taxon>
        <taxon>Desmophyllum</taxon>
    </lineage>
</organism>
<evidence type="ECO:0000313" key="2">
    <source>
        <dbReference type="EMBL" id="KAJ7381863.1"/>
    </source>
</evidence>
<keyword evidence="3" id="KW-1185">Reference proteome</keyword>
<dbReference type="AlphaFoldDB" id="A0A9W9ZJJ7"/>
<sequence>MAAETRSFIRFKLLCLLHIFLFAGVNLADFEVLEEYSLSNISTAVSNGCVLVALQPASNSAGFVSILHKLSEAFKNESRASIGVLTQSDVSSISWKNSKSRDLVDHGGDLRFFPRNVEDRTCLLRPSWDKPPKPLQYHGPRTLQDLLDFINTKCATFRQLDGSLSSAGLERERILENLYRVPNSDDHSHDSGPVNIGSTCDRIPLPSKEKFFHEYFFRSNQL</sequence>
<gene>
    <name evidence="2" type="ORF">OS493_038627</name>
</gene>
<evidence type="ECO:0000313" key="3">
    <source>
        <dbReference type="Proteomes" id="UP001163046"/>
    </source>
</evidence>
<feature type="chain" id="PRO_5040984299" evidence="1">
    <location>
        <begin position="29"/>
        <end position="222"/>
    </location>
</feature>
<proteinExistence type="predicted"/>
<keyword evidence="1" id="KW-0732">Signal</keyword>
<dbReference type="Proteomes" id="UP001163046">
    <property type="component" value="Unassembled WGS sequence"/>
</dbReference>
<evidence type="ECO:0000256" key="1">
    <source>
        <dbReference type="SAM" id="SignalP"/>
    </source>
</evidence>
<reference evidence="2" key="1">
    <citation type="submission" date="2023-01" db="EMBL/GenBank/DDBJ databases">
        <title>Genome assembly of the deep-sea coral Lophelia pertusa.</title>
        <authorList>
            <person name="Herrera S."/>
            <person name="Cordes E."/>
        </authorList>
    </citation>
    <scope>NUCLEOTIDE SEQUENCE</scope>
    <source>
        <strain evidence="2">USNM1676648</strain>
        <tissue evidence="2">Polyp</tissue>
    </source>
</reference>
<comment type="caution">
    <text evidence="2">The sequence shown here is derived from an EMBL/GenBank/DDBJ whole genome shotgun (WGS) entry which is preliminary data.</text>
</comment>
<dbReference type="EMBL" id="MU825981">
    <property type="protein sequence ID" value="KAJ7381863.1"/>
    <property type="molecule type" value="Genomic_DNA"/>
</dbReference>
<dbReference type="OrthoDB" id="415358at2759"/>
<feature type="signal peptide" evidence="1">
    <location>
        <begin position="1"/>
        <end position="28"/>
    </location>
</feature>